<evidence type="ECO:0000256" key="2">
    <source>
        <dbReference type="ARBA" id="ARBA00022692"/>
    </source>
</evidence>
<name>A0ABD3GQD9_9MARC</name>
<keyword evidence="4 5" id="KW-0472">Membrane</keyword>
<keyword evidence="2 5" id="KW-0812">Transmembrane</keyword>
<dbReference type="GO" id="GO:0016020">
    <property type="term" value="C:membrane"/>
    <property type="evidence" value="ECO:0007669"/>
    <property type="project" value="UniProtKB-SubCell"/>
</dbReference>
<proteinExistence type="predicted"/>
<feature type="transmembrane region" description="Helical" evidence="5">
    <location>
        <begin position="67"/>
        <end position="86"/>
    </location>
</feature>
<protein>
    <submittedName>
        <fullName evidence="6">Uncharacterized protein</fullName>
    </submittedName>
</protein>
<gene>
    <name evidence="6" type="ORF">R1sor_024391</name>
</gene>
<comment type="caution">
    <text evidence="6">The sequence shown here is derived from an EMBL/GenBank/DDBJ whole genome shotgun (WGS) entry which is preliminary data.</text>
</comment>
<feature type="transmembrane region" description="Helical" evidence="5">
    <location>
        <begin position="12"/>
        <end position="32"/>
    </location>
</feature>
<keyword evidence="3 5" id="KW-1133">Transmembrane helix</keyword>
<evidence type="ECO:0000313" key="7">
    <source>
        <dbReference type="Proteomes" id="UP001633002"/>
    </source>
</evidence>
<accession>A0ABD3GQD9</accession>
<keyword evidence="7" id="KW-1185">Reference proteome</keyword>
<feature type="transmembrane region" description="Helical" evidence="5">
    <location>
        <begin position="107"/>
        <end position="132"/>
    </location>
</feature>
<evidence type="ECO:0000256" key="5">
    <source>
        <dbReference type="SAM" id="Phobius"/>
    </source>
</evidence>
<dbReference type="Proteomes" id="UP001633002">
    <property type="component" value="Unassembled WGS sequence"/>
</dbReference>
<organism evidence="6 7">
    <name type="scientific">Riccia sorocarpa</name>
    <dbReference type="NCBI Taxonomy" id="122646"/>
    <lineage>
        <taxon>Eukaryota</taxon>
        <taxon>Viridiplantae</taxon>
        <taxon>Streptophyta</taxon>
        <taxon>Embryophyta</taxon>
        <taxon>Marchantiophyta</taxon>
        <taxon>Marchantiopsida</taxon>
        <taxon>Marchantiidae</taxon>
        <taxon>Marchantiales</taxon>
        <taxon>Ricciaceae</taxon>
        <taxon>Riccia</taxon>
    </lineage>
</organism>
<sequence length="237" mass="26160">MSTVVVRYIKPSLLPIVGITASLVLGSFCSFLHSLSNGRQLRSYKLLRIMLIISFGVMLTGAKEAEFNVAGFILVMAAAIVSGFRWNIPQLLLKVSAEYLLISKASVIALTVAGMVKEVVSLVTIMVGVMFLRDNFTVLKGSGLGVDIIDVSLFNWLRYQKLIHGVSGEHELSYQNQNHSYVALKENHAVFEVGDELDKDILYLRTRYSGHRVTSSAFSLHWRVETVTGTVGKGVVH</sequence>
<evidence type="ECO:0000313" key="6">
    <source>
        <dbReference type="EMBL" id="KAL3681435.1"/>
    </source>
</evidence>
<dbReference type="EMBL" id="JBJQOH010000007">
    <property type="protein sequence ID" value="KAL3681435.1"/>
    <property type="molecule type" value="Genomic_DNA"/>
</dbReference>
<dbReference type="AlphaFoldDB" id="A0ABD3GQD9"/>
<evidence type="ECO:0000256" key="4">
    <source>
        <dbReference type="ARBA" id="ARBA00023136"/>
    </source>
</evidence>
<dbReference type="PANTHER" id="PTHR11132">
    <property type="entry name" value="SOLUTE CARRIER FAMILY 35"/>
    <property type="match status" value="1"/>
</dbReference>
<evidence type="ECO:0000256" key="1">
    <source>
        <dbReference type="ARBA" id="ARBA00004141"/>
    </source>
</evidence>
<evidence type="ECO:0000256" key="3">
    <source>
        <dbReference type="ARBA" id="ARBA00022989"/>
    </source>
</evidence>
<comment type="subcellular location">
    <subcellularLocation>
        <location evidence="1">Membrane</location>
        <topology evidence="1">Multi-pass membrane protein</topology>
    </subcellularLocation>
</comment>
<feature type="transmembrane region" description="Helical" evidence="5">
    <location>
        <begin position="44"/>
        <end position="61"/>
    </location>
</feature>
<reference evidence="6 7" key="1">
    <citation type="submission" date="2024-09" db="EMBL/GenBank/DDBJ databases">
        <title>Chromosome-scale assembly of Riccia sorocarpa.</title>
        <authorList>
            <person name="Paukszto L."/>
        </authorList>
    </citation>
    <scope>NUCLEOTIDE SEQUENCE [LARGE SCALE GENOMIC DNA]</scope>
    <source>
        <strain evidence="6">LP-2024</strain>
        <tissue evidence="6">Aerial parts of the thallus</tissue>
    </source>
</reference>
<dbReference type="InterPro" id="IPR050186">
    <property type="entry name" value="TPT_transporter"/>
</dbReference>